<evidence type="ECO:0000256" key="2">
    <source>
        <dbReference type="ARBA" id="ARBA00023125"/>
    </source>
</evidence>
<keyword evidence="3" id="KW-0233">DNA recombination</keyword>
<dbReference type="Pfam" id="PF00589">
    <property type="entry name" value="Phage_integrase"/>
    <property type="match status" value="1"/>
</dbReference>
<dbReference type="Pfam" id="PF13495">
    <property type="entry name" value="Phage_int_SAM_4"/>
    <property type="match status" value="1"/>
</dbReference>
<keyword evidence="2 4" id="KW-0238">DNA-binding</keyword>
<dbReference type="OrthoDB" id="144892at2157"/>
<keyword evidence="8" id="KW-1185">Reference proteome</keyword>
<evidence type="ECO:0000256" key="3">
    <source>
        <dbReference type="ARBA" id="ARBA00023172"/>
    </source>
</evidence>
<accession>A0A7Z7B185</accession>
<feature type="domain" description="Tyr recombinase" evidence="5">
    <location>
        <begin position="109"/>
        <end position="290"/>
    </location>
</feature>
<dbReference type="Gene3D" id="1.10.150.130">
    <property type="match status" value="1"/>
</dbReference>
<evidence type="ECO:0000256" key="1">
    <source>
        <dbReference type="ARBA" id="ARBA00022908"/>
    </source>
</evidence>
<dbReference type="Gene3D" id="1.10.443.10">
    <property type="entry name" value="Intergrase catalytic core"/>
    <property type="match status" value="1"/>
</dbReference>
<organism evidence="7 8">
    <name type="scientific">Methanolobus vulcani</name>
    <dbReference type="NCBI Taxonomy" id="38026"/>
    <lineage>
        <taxon>Archaea</taxon>
        <taxon>Methanobacteriati</taxon>
        <taxon>Methanobacteriota</taxon>
        <taxon>Stenosarchaea group</taxon>
        <taxon>Methanomicrobia</taxon>
        <taxon>Methanosarcinales</taxon>
        <taxon>Methanosarcinaceae</taxon>
        <taxon>Methanolobus</taxon>
    </lineage>
</organism>
<dbReference type="PROSITE" id="PS51898">
    <property type="entry name" value="TYR_RECOMBINASE"/>
    <property type="match status" value="1"/>
</dbReference>
<dbReference type="InterPro" id="IPR004107">
    <property type="entry name" value="Integrase_SAM-like_N"/>
</dbReference>
<dbReference type="SUPFAM" id="SSF56349">
    <property type="entry name" value="DNA breaking-rejoining enzymes"/>
    <property type="match status" value="1"/>
</dbReference>
<dbReference type="GO" id="GO:0006310">
    <property type="term" value="P:DNA recombination"/>
    <property type="evidence" value="ECO:0007669"/>
    <property type="project" value="UniProtKB-KW"/>
</dbReference>
<dbReference type="GO" id="GO:0003677">
    <property type="term" value="F:DNA binding"/>
    <property type="evidence" value="ECO:0007669"/>
    <property type="project" value="UniProtKB-UniRule"/>
</dbReference>
<dbReference type="PROSITE" id="PS51900">
    <property type="entry name" value="CB"/>
    <property type="match status" value="1"/>
</dbReference>
<dbReference type="PANTHER" id="PTHR30349">
    <property type="entry name" value="PHAGE INTEGRASE-RELATED"/>
    <property type="match status" value="1"/>
</dbReference>
<gene>
    <name evidence="7" type="ORF">SAMN04488589_2761</name>
</gene>
<evidence type="ECO:0000313" key="7">
    <source>
        <dbReference type="EMBL" id="SDG34530.1"/>
    </source>
</evidence>
<dbReference type="InterPro" id="IPR044068">
    <property type="entry name" value="CB"/>
</dbReference>
<dbReference type="InterPro" id="IPR050090">
    <property type="entry name" value="Tyrosine_recombinase_XerCD"/>
</dbReference>
<dbReference type="GO" id="GO:0015074">
    <property type="term" value="P:DNA integration"/>
    <property type="evidence" value="ECO:0007669"/>
    <property type="project" value="UniProtKB-KW"/>
</dbReference>
<reference evidence="7 8" key="1">
    <citation type="submission" date="2016-10" db="EMBL/GenBank/DDBJ databases">
        <authorList>
            <person name="Varghese N."/>
            <person name="Submissions S."/>
        </authorList>
    </citation>
    <scope>NUCLEOTIDE SEQUENCE [LARGE SCALE GENOMIC DNA]</scope>
    <source>
        <strain evidence="7 8">PL 12/M</strain>
    </source>
</reference>
<dbReference type="RefSeq" id="WP_091711028.1">
    <property type="nucleotide sequence ID" value="NZ_FNCA01000013.1"/>
</dbReference>
<feature type="domain" description="Core-binding (CB)" evidence="6">
    <location>
        <begin position="9"/>
        <end position="90"/>
    </location>
</feature>
<dbReference type="AlphaFoldDB" id="A0A7Z7B185"/>
<dbReference type="Proteomes" id="UP000199259">
    <property type="component" value="Unassembled WGS sequence"/>
</dbReference>
<dbReference type="InterPro" id="IPR013762">
    <property type="entry name" value="Integrase-like_cat_sf"/>
</dbReference>
<sequence length="377" mass="43504">MKYAPELEGENKEPLEDYARSLDLNNFKETTINTKLWKVYTFLKHHDNKNVNDITKKDIENYILYRRKNNKPKRVHNDIVDLRLFFKWLKPENDFFDDIKSRAPKNHLPTKEIIVPADIKKLVPSCKTQRDRAIVMSFWDSAARATEILSLNLGHVEIDKYGAVIVVEGKTGMRRIRLIEAVPDLQAWINQHPNKDDPNAPLFVTFRNSGKEPKRLDIRTVQNMLKTVANDAGVKKNVHPHAFRHGKLTDLVKRGFKETELRIIAGWEADSKMPATYIHLSGDDVEKKVLASYGIIEDETKKEKLELKPIECPRCKSLNPHDAKYCSSCSMVLDQKTAIKMDSEMKTADDKLTQLMQSKVDELVEARINDVLKKMNV</sequence>
<dbReference type="InterPro" id="IPR002104">
    <property type="entry name" value="Integrase_catalytic"/>
</dbReference>
<proteinExistence type="predicted"/>
<evidence type="ECO:0000259" key="5">
    <source>
        <dbReference type="PROSITE" id="PS51898"/>
    </source>
</evidence>
<protein>
    <submittedName>
        <fullName evidence="7">Site-specific recombinase XerD</fullName>
    </submittedName>
</protein>
<dbReference type="EMBL" id="FNCA01000013">
    <property type="protein sequence ID" value="SDG34530.1"/>
    <property type="molecule type" value="Genomic_DNA"/>
</dbReference>
<dbReference type="CDD" id="cd00397">
    <property type="entry name" value="DNA_BRE_C"/>
    <property type="match status" value="1"/>
</dbReference>
<keyword evidence="1" id="KW-0229">DNA integration</keyword>
<dbReference type="InterPro" id="IPR011010">
    <property type="entry name" value="DNA_brk_join_enz"/>
</dbReference>
<dbReference type="InterPro" id="IPR010998">
    <property type="entry name" value="Integrase_recombinase_N"/>
</dbReference>
<evidence type="ECO:0000313" key="8">
    <source>
        <dbReference type="Proteomes" id="UP000199259"/>
    </source>
</evidence>
<evidence type="ECO:0000256" key="4">
    <source>
        <dbReference type="PROSITE-ProRule" id="PRU01248"/>
    </source>
</evidence>
<dbReference type="PANTHER" id="PTHR30349:SF87">
    <property type="entry name" value="TRANSPOSASE A"/>
    <property type="match status" value="1"/>
</dbReference>
<comment type="caution">
    <text evidence="7">The sequence shown here is derived from an EMBL/GenBank/DDBJ whole genome shotgun (WGS) entry which is preliminary data.</text>
</comment>
<evidence type="ECO:0000259" key="6">
    <source>
        <dbReference type="PROSITE" id="PS51900"/>
    </source>
</evidence>
<name>A0A7Z7B185_9EURY</name>